<sequence length="225" mass="23978">MPCLGLFLVAGGAGGEDVSRTAIEMVHAAVEVDSVDDVCARGIAAPQCRDEVRLMMSPRRSSSSRSGSDCPEPERYSVFTSFAGVLLAPGAAYMAYIGDIHVYRFRSGKLEERTCDDAVLDGGVSDGTVSPDAMAVLSQHANAATRALGCEAAVEMKAQVERTEPRDIFLVCSGGLWGSVPEHRIRGILAAHHELRLAASLLMDCAHEHGEPEHVTCILARVGDR</sequence>
<dbReference type="InterPro" id="IPR036457">
    <property type="entry name" value="PPM-type-like_dom_sf"/>
</dbReference>
<accession>A0A150TS88</accession>
<organism evidence="1 2">
    <name type="scientific">Sorangium cellulosum</name>
    <name type="common">Polyangium cellulosum</name>
    <dbReference type="NCBI Taxonomy" id="56"/>
    <lineage>
        <taxon>Bacteria</taxon>
        <taxon>Pseudomonadati</taxon>
        <taxon>Myxococcota</taxon>
        <taxon>Polyangia</taxon>
        <taxon>Polyangiales</taxon>
        <taxon>Polyangiaceae</taxon>
        <taxon>Sorangium</taxon>
    </lineage>
</organism>
<dbReference type="SUPFAM" id="SSF81606">
    <property type="entry name" value="PP2C-like"/>
    <property type="match status" value="1"/>
</dbReference>
<proteinExistence type="predicted"/>
<evidence type="ECO:0000313" key="2">
    <source>
        <dbReference type="Proteomes" id="UP000075502"/>
    </source>
</evidence>
<dbReference type="Gene3D" id="3.60.40.10">
    <property type="entry name" value="PPM-type phosphatase domain"/>
    <property type="match status" value="1"/>
</dbReference>
<dbReference type="EMBL" id="JEME01001295">
    <property type="protein sequence ID" value="KYG07555.1"/>
    <property type="molecule type" value="Genomic_DNA"/>
</dbReference>
<reference evidence="1 2" key="1">
    <citation type="submission" date="2014-02" db="EMBL/GenBank/DDBJ databases">
        <title>The small core and large imbalanced accessory genome model reveals a collaborative survival strategy of Sorangium cellulosum strains in nature.</title>
        <authorList>
            <person name="Han K."/>
            <person name="Peng R."/>
            <person name="Blom J."/>
            <person name="Li Y.-Z."/>
        </authorList>
    </citation>
    <scope>NUCLEOTIDE SEQUENCE [LARGE SCALE GENOMIC DNA]</scope>
    <source>
        <strain evidence="1 2">So0007-03</strain>
    </source>
</reference>
<protein>
    <recommendedName>
        <fullName evidence="3">Protein-serine/threonine phosphatase</fullName>
    </recommendedName>
</protein>
<comment type="caution">
    <text evidence="1">The sequence shown here is derived from an EMBL/GenBank/DDBJ whole genome shotgun (WGS) entry which is preliminary data.</text>
</comment>
<evidence type="ECO:0008006" key="3">
    <source>
        <dbReference type="Google" id="ProtNLM"/>
    </source>
</evidence>
<name>A0A150TS88_SORCE</name>
<dbReference type="AlphaFoldDB" id="A0A150TS88"/>
<dbReference type="Proteomes" id="UP000075502">
    <property type="component" value="Unassembled WGS sequence"/>
</dbReference>
<evidence type="ECO:0000313" key="1">
    <source>
        <dbReference type="EMBL" id="KYG07555.1"/>
    </source>
</evidence>
<gene>
    <name evidence="1" type="ORF">BE21_28860</name>
</gene>